<dbReference type="AlphaFoldDB" id="D5MG70"/>
<sequence length="209" mass="22816">MGRLVERSDPGLAVLESRKSLDLFSDLLLGETQLVETLKVQPKLRAGPKEMCETQGSVPRDSALAVEYLGDAVGRDAEVARKLGGAHVERCQFFGEMLTGMDGDARHVQSLLVVVHNFYVHGTRRAFWPFEAYSPLVVDADAILASTVAHQRLKMVTGQSGKVLKRQGHIETVELQARRALEAGEGFDSFAGREVSAALVPIADDHYST</sequence>
<name>D5MG70_METO1</name>
<reference evidence="1 2" key="1">
    <citation type="journal article" date="2010" name="Nature">
        <title>Nitrite-driven anaerobic methane oxidation by oxygenic bacteria.</title>
        <authorList>
            <person name="Ettwig K.F."/>
            <person name="Butler M.K."/>
            <person name="Le Paslier D."/>
            <person name="Pelletier E."/>
            <person name="Mangenot S."/>
            <person name="Kuypers M.M.M."/>
            <person name="Schreiber F."/>
            <person name="Dutilh B.E."/>
            <person name="Zedelius J."/>
            <person name="de Beer D."/>
            <person name="Gloerich J."/>
            <person name="Wessels H.J.C.T."/>
            <person name="van Allen T."/>
            <person name="Luesken F."/>
            <person name="Wu M."/>
            <person name="van de Pas-Schoonen K.T."/>
            <person name="Op den Camp H.J.M."/>
            <person name="Janssen-Megens E.M."/>
            <person name="Francoijs K-J."/>
            <person name="Stunnenberg H."/>
            <person name="Weissenbach J."/>
            <person name="Jetten M.S.M."/>
            <person name="Strous M."/>
        </authorList>
    </citation>
    <scope>NUCLEOTIDE SEQUENCE [LARGE SCALE GENOMIC DNA]</scope>
</reference>
<dbReference type="Proteomes" id="UP000006898">
    <property type="component" value="Chromosome"/>
</dbReference>
<gene>
    <name evidence="1" type="ORF">DAMO_1693</name>
</gene>
<evidence type="ECO:0000313" key="2">
    <source>
        <dbReference type="Proteomes" id="UP000006898"/>
    </source>
</evidence>
<evidence type="ECO:0000313" key="1">
    <source>
        <dbReference type="EMBL" id="CBE68751.1"/>
    </source>
</evidence>
<accession>D5MG70</accession>
<dbReference type="HOGENOM" id="CLU_1313539_0_0_0"/>
<dbReference type="EMBL" id="FP565575">
    <property type="protein sequence ID" value="CBE68751.1"/>
    <property type="molecule type" value="Genomic_DNA"/>
</dbReference>
<proteinExistence type="predicted"/>
<protein>
    <submittedName>
        <fullName evidence="1">Uncharacterized protein</fullName>
    </submittedName>
</protein>
<dbReference type="KEGG" id="mox:DAMO_1693"/>
<organism evidence="1 2">
    <name type="scientific">Methylomirabilis oxygeniifera</name>
    <dbReference type="NCBI Taxonomy" id="671143"/>
    <lineage>
        <taxon>Bacteria</taxon>
        <taxon>Candidatus Methylomirabilota</taxon>
        <taxon>Candidatus Methylomirabilia</taxon>
        <taxon>Candidatus Methylomirabilales</taxon>
        <taxon>Candidatus Methylomirabilaceae</taxon>
        <taxon>Candidatus Methylomirabilis</taxon>
    </lineage>
</organism>